<gene>
    <name evidence="1" type="ORF">ACFPWV_18950</name>
</gene>
<sequence>MREIVGLVGGVPGQEVIGGRLHGSSVLGGLRPADDAGAWAG</sequence>
<comment type="caution">
    <text evidence="1">The sequence shown here is derived from an EMBL/GenBank/DDBJ whole genome shotgun (WGS) entry which is preliminary data.</text>
</comment>
<evidence type="ECO:0000313" key="1">
    <source>
        <dbReference type="EMBL" id="MFC5241965.1"/>
    </source>
</evidence>
<keyword evidence="2" id="KW-1185">Reference proteome</keyword>
<accession>A0ABW0DVT2</accession>
<proteinExistence type="predicted"/>
<protein>
    <submittedName>
        <fullName evidence="1">Uncharacterized protein</fullName>
    </submittedName>
</protein>
<organism evidence="1 2">
    <name type="scientific">Streptomyces atrovirens</name>
    <dbReference type="NCBI Taxonomy" id="285556"/>
    <lineage>
        <taxon>Bacteria</taxon>
        <taxon>Bacillati</taxon>
        <taxon>Actinomycetota</taxon>
        <taxon>Actinomycetes</taxon>
        <taxon>Kitasatosporales</taxon>
        <taxon>Streptomycetaceae</taxon>
        <taxon>Streptomyces</taxon>
    </lineage>
</organism>
<reference evidence="2" key="1">
    <citation type="journal article" date="2019" name="Int. J. Syst. Evol. Microbiol.">
        <title>The Global Catalogue of Microorganisms (GCM) 10K type strain sequencing project: providing services to taxonomists for standard genome sequencing and annotation.</title>
        <authorList>
            <consortium name="The Broad Institute Genomics Platform"/>
            <consortium name="The Broad Institute Genome Sequencing Center for Infectious Disease"/>
            <person name="Wu L."/>
            <person name="Ma J."/>
        </authorList>
    </citation>
    <scope>NUCLEOTIDE SEQUENCE [LARGE SCALE GENOMIC DNA]</scope>
    <source>
        <strain evidence="2">CGMCC 4.7131</strain>
    </source>
</reference>
<name>A0ABW0DVT2_9ACTN</name>
<dbReference type="Proteomes" id="UP001596035">
    <property type="component" value="Unassembled WGS sequence"/>
</dbReference>
<dbReference type="RefSeq" id="WP_344560365.1">
    <property type="nucleotide sequence ID" value="NZ_BAAATG010000017.1"/>
</dbReference>
<dbReference type="EMBL" id="JBHSKN010000016">
    <property type="protein sequence ID" value="MFC5241965.1"/>
    <property type="molecule type" value="Genomic_DNA"/>
</dbReference>
<evidence type="ECO:0000313" key="2">
    <source>
        <dbReference type="Proteomes" id="UP001596035"/>
    </source>
</evidence>